<dbReference type="SUPFAM" id="SSF141523">
    <property type="entry name" value="L,D-transpeptidase catalytic domain-like"/>
    <property type="match status" value="1"/>
</dbReference>
<feature type="active site" description="Nucleophile" evidence="7">
    <location>
        <position position="323"/>
    </location>
</feature>
<gene>
    <name evidence="9" type="ORF">BLTE_19030</name>
</gene>
<dbReference type="InterPro" id="IPR038063">
    <property type="entry name" value="Transpep_catalytic_dom"/>
</dbReference>
<evidence type="ECO:0000256" key="3">
    <source>
        <dbReference type="ARBA" id="ARBA00022679"/>
    </source>
</evidence>
<dbReference type="UniPathway" id="UPA00219"/>
<evidence type="ECO:0000256" key="7">
    <source>
        <dbReference type="PROSITE-ProRule" id="PRU01373"/>
    </source>
</evidence>
<dbReference type="SUPFAM" id="SSF47090">
    <property type="entry name" value="PGBD-like"/>
    <property type="match status" value="1"/>
</dbReference>
<keyword evidence="6 7" id="KW-0961">Cell wall biogenesis/degradation</keyword>
<dbReference type="Gene3D" id="1.10.101.10">
    <property type="entry name" value="PGBD-like superfamily/PGBD"/>
    <property type="match status" value="1"/>
</dbReference>
<dbReference type="AlphaFoldDB" id="A0A348G0Y5"/>
<proteinExistence type="inferred from homology"/>
<dbReference type="GO" id="GO:0071555">
    <property type="term" value="P:cell wall organization"/>
    <property type="evidence" value="ECO:0007669"/>
    <property type="project" value="UniProtKB-UniRule"/>
</dbReference>
<sequence>MLAQGFGQGFGLGFGQEERNATLVDSAEWNQGFDSASRTILMPRSSLPTLSPQTLAATEQALQTYAGIVARGGWPMVPEAGRLRVGMRHRAVPALRQRLAASGDLDPAAGVSEVFDSYVEAGVRRFQARHGLQADGVVRESTYRALNVPADVRLRQLETNLGRLKAMSGFLGNRFITVNIPAAQLEAVENGAVVSRHTAIVGKPDRPSPVLSVKIQEVNFNPFWTVPVSIIRKDLIPKMQAEPDYLAKYKIRVYDGRGRELDPRQINWYSEEAVNYQFRQDPGEQNSMGSVRINMPNQHSVYMHDTPQKNLFGEDRRFDSSGCVRVQNVRDLVTWILAGSQWARPQIDSVIRSGERADAKPVAPVPVYWVYITAWATSDGVVQLREDIYNRDGLGGQVAADH</sequence>
<evidence type="ECO:0000313" key="9">
    <source>
        <dbReference type="EMBL" id="BBF93218.1"/>
    </source>
</evidence>
<dbReference type="InterPro" id="IPR052905">
    <property type="entry name" value="LD-transpeptidase_YkuD-like"/>
</dbReference>
<keyword evidence="4 7" id="KW-0133">Cell shape</keyword>
<feature type="active site" description="Proton donor/acceptor" evidence="7">
    <location>
        <position position="304"/>
    </location>
</feature>
<protein>
    <submittedName>
        <fullName evidence="9">Amidase</fullName>
    </submittedName>
</protein>
<feature type="domain" description="L,D-TPase catalytic" evidence="8">
    <location>
        <begin position="174"/>
        <end position="350"/>
    </location>
</feature>
<dbReference type="GO" id="GO:0008360">
    <property type="term" value="P:regulation of cell shape"/>
    <property type="evidence" value="ECO:0007669"/>
    <property type="project" value="UniProtKB-UniRule"/>
</dbReference>
<dbReference type="InterPro" id="IPR005490">
    <property type="entry name" value="LD_TPept_cat_dom"/>
</dbReference>
<organism evidence="9 10">
    <name type="scientific">Blastochloris tepida</name>
    <dbReference type="NCBI Taxonomy" id="2233851"/>
    <lineage>
        <taxon>Bacteria</taxon>
        <taxon>Pseudomonadati</taxon>
        <taxon>Pseudomonadota</taxon>
        <taxon>Alphaproteobacteria</taxon>
        <taxon>Hyphomicrobiales</taxon>
        <taxon>Blastochloridaceae</taxon>
        <taxon>Blastochloris</taxon>
    </lineage>
</organism>
<dbReference type="CDD" id="cd16913">
    <property type="entry name" value="YkuD_like"/>
    <property type="match status" value="1"/>
</dbReference>
<evidence type="ECO:0000259" key="8">
    <source>
        <dbReference type="PROSITE" id="PS52029"/>
    </source>
</evidence>
<dbReference type="EMBL" id="AP018907">
    <property type="protein sequence ID" value="BBF93218.1"/>
    <property type="molecule type" value="Genomic_DNA"/>
</dbReference>
<keyword evidence="3" id="KW-0808">Transferase</keyword>
<dbReference type="KEGG" id="blag:BLTE_19030"/>
<dbReference type="Proteomes" id="UP000266934">
    <property type="component" value="Chromosome"/>
</dbReference>
<dbReference type="Pfam" id="PF03734">
    <property type="entry name" value="YkuD"/>
    <property type="match status" value="1"/>
</dbReference>
<evidence type="ECO:0000256" key="1">
    <source>
        <dbReference type="ARBA" id="ARBA00004752"/>
    </source>
</evidence>
<dbReference type="GO" id="GO:0009252">
    <property type="term" value="P:peptidoglycan biosynthetic process"/>
    <property type="evidence" value="ECO:0007669"/>
    <property type="project" value="UniProtKB-UniPathway"/>
</dbReference>
<dbReference type="InterPro" id="IPR036366">
    <property type="entry name" value="PGBDSf"/>
</dbReference>
<dbReference type="PANTHER" id="PTHR41533">
    <property type="entry name" value="L,D-TRANSPEPTIDASE HI_1667-RELATED"/>
    <property type="match status" value="1"/>
</dbReference>
<evidence type="ECO:0000256" key="4">
    <source>
        <dbReference type="ARBA" id="ARBA00022960"/>
    </source>
</evidence>
<dbReference type="GO" id="GO:0016740">
    <property type="term" value="F:transferase activity"/>
    <property type="evidence" value="ECO:0007669"/>
    <property type="project" value="UniProtKB-KW"/>
</dbReference>
<comment type="similarity">
    <text evidence="2">Belongs to the YkuD family.</text>
</comment>
<reference evidence="9 10" key="1">
    <citation type="submission" date="2018-08" db="EMBL/GenBank/DDBJ databases">
        <title>Complete genome sequencing of Blastochloris tepida GI.</title>
        <authorList>
            <person name="Tsukatani Y."/>
            <person name="Mori H."/>
        </authorList>
    </citation>
    <scope>NUCLEOTIDE SEQUENCE [LARGE SCALE GENOMIC DNA]</scope>
    <source>
        <strain evidence="9 10">GI</strain>
    </source>
</reference>
<dbReference type="PANTHER" id="PTHR41533:SF1">
    <property type="entry name" value="L,D-TRANSPEPTIDASE YCBB-RELATED"/>
    <property type="match status" value="1"/>
</dbReference>
<evidence type="ECO:0000256" key="5">
    <source>
        <dbReference type="ARBA" id="ARBA00022984"/>
    </source>
</evidence>
<evidence type="ECO:0000256" key="6">
    <source>
        <dbReference type="ARBA" id="ARBA00023316"/>
    </source>
</evidence>
<evidence type="ECO:0000256" key="2">
    <source>
        <dbReference type="ARBA" id="ARBA00005992"/>
    </source>
</evidence>
<evidence type="ECO:0000313" key="10">
    <source>
        <dbReference type="Proteomes" id="UP000266934"/>
    </source>
</evidence>
<keyword evidence="5 7" id="KW-0573">Peptidoglycan synthesis</keyword>
<name>A0A348G0Y5_9HYPH</name>
<comment type="pathway">
    <text evidence="1 7">Cell wall biogenesis; peptidoglycan biosynthesis.</text>
</comment>
<dbReference type="Pfam" id="PF01471">
    <property type="entry name" value="PG_binding_1"/>
    <property type="match status" value="1"/>
</dbReference>
<accession>A0A348G0Y5</accession>
<dbReference type="GO" id="GO:0004180">
    <property type="term" value="F:carboxypeptidase activity"/>
    <property type="evidence" value="ECO:0007669"/>
    <property type="project" value="UniProtKB-ARBA"/>
</dbReference>
<dbReference type="InterPro" id="IPR002477">
    <property type="entry name" value="Peptidoglycan-bd-like"/>
</dbReference>
<keyword evidence="10" id="KW-1185">Reference proteome</keyword>
<dbReference type="Gene3D" id="2.40.440.10">
    <property type="entry name" value="L,D-transpeptidase catalytic domain-like"/>
    <property type="match status" value="1"/>
</dbReference>
<dbReference type="InterPro" id="IPR036365">
    <property type="entry name" value="PGBD-like_sf"/>
</dbReference>
<dbReference type="PROSITE" id="PS52029">
    <property type="entry name" value="LD_TPASE"/>
    <property type="match status" value="1"/>
</dbReference>